<feature type="compositionally biased region" description="Acidic residues" evidence="1">
    <location>
        <begin position="1"/>
        <end position="10"/>
    </location>
</feature>
<proteinExistence type="predicted"/>
<feature type="region of interest" description="Disordered" evidence="1">
    <location>
        <begin position="1"/>
        <end position="54"/>
    </location>
</feature>
<name>A0A561SM87_9PSEU</name>
<comment type="caution">
    <text evidence="2">The sequence shown here is derived from an EMBL/GenBank/DDBJ whole genome shotgun (WGS) entry which is preliminary data.</text>
</comment>
<dbReference type="RefSeq" id="WP_170308847.1">
    <property type="nucleotide sequence ID" value="NZ_VIWU01000001.1"/>
</dbReference>
<dbReference type="Proteomes" id="UP000321261">
    <property type="component" value="Unassembled WGS sequence"/>
</dbReference>
<dbReference type="EMBL" id="VIWU01000001">
    <property type="protein sequence ID" value="TWF75977.1"/>
    <property type="molecule type" value="Genomic_DNA"/>
</dbReference>
<gene>
    <name evidence="2" type="ORF">FHX44_111864</name>
</gene>
<reference evidence="2 3" key="1">
    <citation type="submission" date="2019-06" db="EMBL/GenBank/DDBJ databases">
        <title>Sequencing the genomes of 1000 actinobacteria strains.</title>
        <authorList>
            <person name="Klenk H.-P."/>
        </authorList>
    </citation>
    <scope>NUCLEOTIDE SEQUENCE [LARGE SCALE GENOMIC DNA]</scope>
    <source>
        <strain evidence="2 3">DSM 45671</strain>
    </source>
</reference>
<keyword evidence="3" id="KW-1185">Reference proteome</keyword>
<accession>A0A561SM87</accession>
<evidence type="ECO:0000313" key="3">
    <source>
        <dbReference type="Proteomes" id="UP000321261"/>
    </source>
</evidence>
<dbReference type="AlphaFoldDB" id="A0A561SM87"/>
<organism evidence="2 3">
    <name type="scientific">Pseudonocardia hierapolitana</name>
    <dbReference type="NCBI Taxonomy" id="1128676"/>
    <lineage>
        <taxon>Bacteria</taxon>
        <taxon>Bacillati</taxon>
        <taxon>Actinomycetota</taxon>
        <taxon>Actinomycetes</taxon>
        <taxon>Pseudonocardiales</taxon>
        <taxon>Pseudonocardiaceae</taxon>
        <taxon>Pseudonocardia</taxon>
    </lineage>
</organism>
<protein>
    <submittedName>
        <fullName evidence="2">Uncharacterized protein</fullName>
    </submittedName>
</protein>
<evidence type="ECO:0000256" key="1">
    <source>
        <dbReference type="SAM" id="MobiDB-lite"/>
    </source>
</evidence>
<sequence length="54" mass="5887">MGIENPDADVVEQLQSADGSEEPAEDRTDLPSEADPADVAEQRIALPDDDDYDR</sequence>
<evidence type="ECO:0000313" key="2">
    <source>
        <dbReference type="EMBL" id="TWF75977.1"/>
    </source>
</evidence>